<keyword evidence="8" id="KW-1185">Reference proteome</keyword>
<dbReference type="Proteomes" id="UP000215902">
    <property type="component" value="Unassembled WGS sequence"/>
</dbReference>
<dbReference type="AlphaFoldDB" id="A0A267DL00"/>
<organism evidence="7 8">
    <name type="scientific">Macrostomum lignano</name>
    <dbReference type="NCBI Taxonomy" id="282301"/>
    <lineage>
        <taxon>Eukaryota</taxon>
        <taxon>Metazoa</taxon>
        <taxon>Spiralia</taxon>
        <taxon>Lophotrochozoa</taxon>
        <taxon>Platyhelminthes</taxon>
        <taxon>Rhabditophora</taxon>
        <taxon>Macrostomorpha</taxon>
        <taxon>Macrostomida</taxon>
        <taxon>Macrostomidae</taxon>
        <taxon>Macrostomum</taxon>
    </lineage>
</organism>
<evidence type="ECO:0000256" key="5">
    <source>
        <dbReference type="ARBA" id="ARBA00023128"/>
    </source>
</evidence>
<dbReference type="Pfam" id="PF10231">
    <property type="entry name" value="COA8"/>
    <property type="match status" value="1"/>
</dbReference>
<dbReference type="PANTHER" id="PTHR31107">
    <property type="entry name" value="APOPTOGENIC PROTEIN 1, MITOCHONDRIAL"/>
    <property type="match status" value="1"/>
</dbReference>
<evidence type="ECO:0000256" key="6">
    <source>
        <dbReference type="ARBA" id="ARBA00023136"/>
    </source>
</evidence>
<comment type="caution">
    <text evidence="7">The sequence shown here is derived from an EMBL/GenBank/DDBJ whole genome shotgun (WGS) entry which is preliminary data.</text>
</comment>
<dbReference type="GO" id="GO:0097193">
    <property type="term" value="P:intrinsic apoptotic signaling pathway"/>
    <property type="evidence" value="ECO:0007669"/>
    <property type="project" value="InterPro"/>
</dbReference>
<comment type="subcellular location">
    <subcellularLocation>
        <location evidence="1">Mitochondrion inner membrane</location>
        <topology evidence="1">Peripheral membrane protein</topology>
        <orientation evidence="1">Matrix side</orientation>
    </subcellularLocation>
</comment>
<dbReference type="GO" id="GO:0005743">
    <property type="term" value="C:mitochondrial inner membrane"/>
    <property type="evidence" value="ECO:0007669"/>
    <property type="project" value="UniProtKB-SubCell"/>
</dbReference>
<gene>
    <name evidence="7" type="ORF">BOX15_Mlig002791g5</name>
</gene>
<dbReference type="EMBL" id="NIVC01003939">
    <property type="protein sequence ID" value="PAA49232.1"/>
    <property type="molecule type" value="Genomic_DNA"/>
</dbReference>
<evidence type="ECO:0000256" key="4">
    <source>
        <dbReference type="ARBA" id="ARBA00022946"/>
    </source>
</evidence>
<keyword evidence="4" id="KW-0809">Transit peptide</keyword>
<sequence length="156" mass="18211">MSVSRVCLSSISRRLLSSSSSSSLRSKNRISESVGPPDPRSCIRPVDVKIGDELRDIQARCYRDKRLAAFDLCHKHWAAHNQAFKLAKDRFSIIKRTELAFAPEEQLMPDQMAEFYRQFLEQTRQGQYEFNRLWYRTLLGLLVAQAKLYLPRRMSK</sequence>
<reference evidence="7 8" key="1">
    <citation type="submission" date="2017-06" db="EMBL/GenBank/DDBJ databases">
        <title>A platform for efficient transgenesis in Macrostomum lignano, a flatworm model organism for stem cell research.</title>
        <authorList>
            <person name="Berezikov E."/>
        </authorList>
    </citation>
    <scope>NUCLEOTIDE SEQUENCE [LARGE SCALE GENOMIC DNA]</scope>
    <source>
        <strain evidence="7">DV1</strain>
        <tissue evidence="7">Whole organism</tissue>
    </source>
</reference>
<evidence type="ECO:0000256" key="1">
    <source>
        <dbReference type="ARBA" id="ARBA00004443"/>
    </source>
</evidence>
<protein>
    <submittedName>
        <fullName evidence="7">Uncharacterized protein</fullName>
    </submittedName>
</protein>
<evidence type="ECO:0000256" key="2">
    <source>
        <dbReference type="ARBA" id="ARBA00005453"/>
    </source>
</evidence>
<keyword evidence="5" id="KW-0496">Mitochondrion</keyword>
<keyword evidence="6" id="KW-0472">Membrane</keyword>
<evidence type="ECO:0000313" key="8">
    <source>
        <dbReference type="Proteomes" id="UP000215902"/>
    </source>
</evidence>
<dbReference type="STRING" id="282301.A0A267DL00"/>
<dbReference type="PANTHER" id="PTHR31107:SF2">
    <property type="entry name" value="CYTOCHROME C OXIDASE ASSEMBLY FACTOR 8"/>
    <property type="match status" value="1"/>
</dbReference>
<proteinExistence type="inferred from homology"/>
<evidence type="ECO:0000256" key="3">
    <source>
        <dbReference type="ARBA" id="ARBA00022792"/>
    </source>
</evidence>
<evidence type="ECO:0000313" key="7">
    <source>
        <dbReference type="EMBL" id="PAA49232.1"/>
    </source>
</evidence>
<comment type="similarity">
    <text evidence="2">Belongs to the COA8 family.</text>
</comment>
<name>A0A267DL00_9PLAT</name>
<dbReference type="OrthoDB" id="6246201at2759"/>
<accession>A0A267DL00</accession>
<keyword evidence="3" id="KW-0999">Mitochondrion inner membrane</keyword>
<dbReference type="InterPro" id="IPR018796">
    <property type="entry name" value="COA8"/>
</dbReference>